<proteinExistence type="predicted"/>
<keyword evidence="1" id="KW-0863">Zinc-finger</keyword>
<protein>
    <recommendedName>
        <fullName evidence="3">C2H2-type domain-containing protein</fullName>
    </recommendedName>
</protein>
<dbReference type="Gene3D" id="3.30.160.60">
    <property type="entry name" value="Classic Zinc Finger"/>
    <property type="match status" value="1"/>
</dbReference>
<dbReference type="PROSITE" id="PS00028">
    <property type="entry name" value="ZINC_FINGER_C2H2_1"/>
    <property type="match status" value="1"/>
</dbReference>
<name>A0A9N9LFB1_9HELO</name>
<comment type="caution">
    <text evidence="4">The sequence shown here is derived from an EMBL/GenBank/DDBJ whole genome shotgun (WGS) entry which is preliminary data.</text>
</comment>
<evidence type="ECO:0000256" key="2">
    <source>
        <dbReference type="SAM" id="MobiDB-lite"/>
    </source>
</evidence>
<dbReference type="GO" id="GO:0008270">
    <property type="term" value="F:zinc ion binding"/>
    <property type="evidence" value="ECO:0007669"/>
    <property type="project" value="UniProtKB-KW"/>
</dbReference>
<dbReference type="InterPro" id="IPR013087">
    <property type="entry name" value="Znf_C2H2_type"/>
</dbReference>
<feature type="domain" description="C2H2-type" evidence="3">
    <location>
        <begin position="168"/>
        <end position="198"/>
    </location>
</feature>
<keyword evidence="1" id="KW-0479">Metal-binding</keyword>
<dbReference type="Proteomes" id="UP000701801">
    <property type="component" value="Unassembled WGS sequence"/>
</dbReference>
<reference evidence="4" key="1">
    <citation type="submission" date="2021-07" db="EMBL/GenBank/DDBJ databases">
        <authorList>
            <person name="Durling M."/>
        </authorList>
    </citation>
    <scope>NUCLEOTIDE SEQUENCE</scope>
</reference>
<evidence type="ECO:0000259" key="3">
    <source>
        <dbReference type="PROSITE" id="PS50157"/>
    </source>
</evidence>
<gene>
    <name evidence="4" type="ORF">HYALB_00005427</name>
</gene>
<keyword evidence="1" id="KW-0862">Zinc</keyword>
<dbReference type="EMBL" id="CAJVRM010000021">
    <property type="protein sequence ID" value="CAG8971531.1"/>
    <property type="molecule type" value="Genomic_DNA"/>
</dbReference>
<feature type="region of interest" description="Disordered" evidence="2">
    <location>
        <begin position="128"/>
        <end position="147"/>
    </location>
</feature>
<organism evidence="4 5">
    <name type="scientific">Hymenoscyphus albidus</name>
    <dbReference type="NCBI Taxonomy" id="595503"/>
    <lineage>
        <taxon>Eukaryota</taxon>
        <taxon>Fungi</taxon>
        <taxon>Dikarya</taxon>
        <taxon>Ascomycota</taxon>
        <taxon>Pezizomycotina</taxon>
        <taxon>Leotiomycetes</taxon>
        <taxon>Helotiales</taxon>
        <taxon>Helotiaceae</taxon>
        <taxon>Hymenoscyphus</taxon>
    </lineage>
</organism>
<sequence>MYPIGVSYTTHSLNPNLCGLTVAHLFFSLTWAKAFLCGEEESLQNHIYLDYVDPHYLDLRYAPPASDNTSVVRESNQNQAQETSLDTLITATTSEDNNSFRTQEGSFPDPYPPSNTIFTSSFEENNSFQTQVTSTQQQQDPFAHAEGPLPPPDPPQLRVPIATHVDPLQCHFECCMQKFRHKKDLDRHRRTEHESEDRFYCPHSWCKYSIGGSKNFKRRDKLKDHMRTHNKGN</sequence>
<evidence type="ECO:0000313" key="4">
    <source>
        <dbReference type="EMBL" id="CAG8971531.1"/>
    </source>
</evidence>
<dbReference type="PANTHER" id="PTHR46105">
    <property type="entry name" value="AGAP004733-PA"/>
    <property type="match status" value="1"/>
</dbReference>
<dbReference type="OrthoDB" id="2687452at2759"/>
<dbReference type="AlphaFoldDB" id="A0A9N9LFB1"/>
<dbReference type="PROSITE" id="PS50157">
    <property type="entry name" value="ZINC_FINGER_C2H2_2"/>
    <property type="match status" value="1"/>
</dbReference>
<evidence type="ECO:0000256" key="1">
    <source>
        <dbReference type="PROSITE-ProRule" id="PRU00042"/>
    </source>
</evidence>
<feature type="compositionally biased region" description="Low complexity" evidence="2">
    <location>
        <begin position="129"/>
        <end position="139"/>
    </location>
</feature>
<dbReference type="GO" id="GO:0000981">
    <property type="term" value="F:DNA-binding transcription factor activity, RNA polymerase II-specific"/>
    <property type="evidence" value="ECO:0007669"/>
    <property type="project" value="TreeGrafter"/>
</dbReference>
<evidence type="ECO:0000313" key="5">
    <source>
        <dbReference type="Proteomes" id="UP000701801"/>
    </source>
</evidence>
<keyword evidence="5" id="KW-1185">Reference proteome</keyword>
<dbReference type="InterPro" id="IPR050457">
    <property type="entry name" value="ZnFinger_BTB_dom_contain"/>
</dbReference>
<dbReference type="GO" id="GO:0000978">
    <property type="term" value="F:RNA polymerase II cis-regulatory region sequence-specific DNA binding"/>
    <property type="evidence" value="ECO:0007669"/>
    <property type="project" value="TreeGrafter"/>
</dbReference>
<dbReference type="PANTHER" id="PTHR46105:SF28">
    <property type="entry name" value="ZINC FINGER PROTEIN 37-LIKE"/>
    <property type="match status" value="1"/>
</dbReference>
<accession>A0A9N9LFB1</accession>
<dbReference type="SMART" id="SM00355">
    <property type="entry name" value="ZnF_C2H2"/>
    <property type="match status" value="2"/>
</dbReference>